<organism evidence="1 2">
    <name type="scientific">Halosimplex pelagicum</name>
    <dbReference type="NCBI Taxonomy" id="869886"/>
    <lineage>
        <taxon>Archaea</taxon>
        <taxon>Methanobacteriati</taxon>
        <taxon>Methanobacteriota</taxon>
        <taxon>Stenosarchaea group</taxon>
        <taxon>Halobacteria</taxon>
        <taxon>Halobacteriales</taxon>
        <taxon>Haloarculaceae</taxon>
        <taxon>Halosimplex</taxon>
    </lineage>
</organism>
<keyword evidence="2" id="KW-1185">Reference proteome</keyword>
<protein>
    <submittedName>
        <fullName evidence="1">Uncharacterized protein</fullName>
    </submittedName>
</protein>
<dbReference type="AlphaFoldDB" id="A0A7D5P6Y1"/>
<proteinExistence type="predicted"/>
<dbReference type="RefSeq" id="WP_179920523.1">
    <property type="nucleotide sequence ID" value="NZ_CP058909.1"/>
</dbReference>
<evidence type="ECO:0000313" key="1">
    <source>
        <dbReference type="EMBL" id="QLH80701.1"/>
    </source>
</evidence>
<dbReference type="Proteomes" id="UP000509346">
    <property type="component" value="Chromosome"/>
</dbReference>
<dbReference type="EMBL" id="CP058909">
    <property type="protein sequence ID" value="QLH80701.1"/>
    <property type="molecule type" value="Genomic_DNA"/>
</dbReference>
<accession>A0A7D5P6Y1</accession>
<dbReference type="KEGG" id="hpel:HZS54_03205"/>
<gene>
    <name evidence="1" type="ORF">HZS54_03205</name>
</gene>
<dbReference type="GeneID" id="56081564"/>
<name>A0A7D5P6Y1_9EURY</name>
<reference evidence="1 2" key="1">
    <citation type="submission" date="2020-07" db="EMBL/GenBank/DDBJ databases">
        <title>Halosimplex litoreum sp. nov. and Halosimplex rubrum sp. nov., isolated from different salt environments.</title>
        <authorList>
            <person name="Cui H."/>
        </authorList>
    </citation>
    <scope>NUCLEOTIDE SEQUENCE [LARGE SCALE GENOMIC DNA]</scope>
    <source>
        <strain evidence="1 2">R2</strain>
    </source>
</reference>
<evidence type="ECO:0000313" key="2">
    <source>
        <dbReference type="Proteomes" id="UP000509346"/>
    </source>
</evidence>
<sequence>MSLRDRPSRGSSTGRTAKTTLTRALARVQDHVRTWPRRYVEMRTAAVRER</sequence>